<accession>A0ABS0XJC2</accession>
<dbReference type="RefSeq" id="WP_190120708.1">
    <property type="nucleotide sequence ID" value="NZ_BMVR01000054.1"/>
</dbReference>
<keyword evidence="1" id="KW-1133">Transmembrane helix</keyword>
<reference evidence="2 3" key="1">
    <citation type="submission" date="2020-12" db="EMBL/GenBank/DDBJ databases">
        <title>Streptomyces typhae sp. nov., a novel endophytic actinomycete isolated from the root of cattail pollen (Typha angustifolia L.).</title>
        <authorList>
            <person name="Peng C."/>
            <person name="Liu C."/>
        </authorList>
    </citation>
    <scope>NUCLEOTIDE SEQUENCE [LARGE SCALE GENOMIC DNA]</scope>
    <source>
        <strain evidence="2 3">JCM 4753</strain>
    </source>
</reference>
<dbReference type="Proteomes" id="UP000634780">
    <property type="component" value="Unassembled WGS sequence"/>
</dbReference>
<organism evidence="2 3">
    <name type="scientific">Streptomyces flavofungini</name>
    <dbReference type="NCBI Taxonomy" id="68200"/>
    <lineage>
        <taxon>Bacteria</taxon>
        <taxon>Bacillati</taxon>
        <taxon>Actinomycetota</taxon>
        <taxon>Actinomycetes</taxon>
        <taxon>Kitasatosporales</taxon>
        <taxon>Streptomycetaceae</taxon>
        <taxon>Streptomyces</taxon>
    </lineage>
</organism>
<evidence type="ECO:0000256" key="1">
    <source>
        <dbReference type="SAM" id="Phobius"/>
    </source>
</evidence>
<evidence type="ECO:0000313" key="3">
    <source>
        <dbReference type="Proteomes" id="UP000634780"/>
    </source>
</evidence>
<protein>
    <submittedName>
        <fullName evidence="2">Uncharacterized protein</fullName>
    </submittedName>
</protein>
<keyword evidence="1" id="KW-0472">Membrane</keyword>
<dbReference type="EMBL" id="JAEKOZ010000071">
    <property type="protein sequence ID" value="MBJ3813315.1"/>
    <property type="molecule type" value="Genomic_DNA"/>
</dbReference>
<proteinExistence type="predicted"/>
<sequence length="117" mass="12708">MARLSRPLYAAYGALCIWLAYCAVQSARHGTAWAAGLFAVSSALAVVAAVRERHLEDALRSQAVRAERAARVREHTLGDTVEAAVAVARAGECCETWWNTLGTHHDLDCPNRHRSAP</sequence>
<keyword evidence="1" id="KW-0812">Transmembrane</keyword>
<evidence type="ECO:0000313" key="2">
    <source>
        <dbReference type="EMBL" id="MBJ3813315.1"/>
    </source>
</evidence>
<keyword evidence="3" id="KW-1185">Reference proteome</keyword>
<gene>
    <name evidence="2" type="ORF">JGB26_40795</name>
</gene>
<comment type="caution">
    <text evidence="2">The sequence shown here is derived from an EMBL/GenBank/DDBJ whole genome shotgun (WGS) entry which is preliminary data.</text>
</comment>
<feature type="transmembrane region" description="Helical" evidence="1">
    <location>
        <begin position="32"/>
        <end position="50"/>
    </location>
</feature>
<name>A0ABS0XJC2_9ACTN</name>